<keyword evidence="2" id="KW-0456">Lyase</keyword>
<name>A0A840XU53_9PROT</name>
<dbReference type="AlphaFoldDB" id="A0A840XU53"/>
<sequence length="256" mass="27280">MEGEVHLIRGEDGVAEIVLDRPAKHNAVTPEMAEAIARHAAAVDADPALRCVLLRGAGDRAFCSGTDLNALAAYPDLWSFRNRVEYSTSVREIRKPVVAALKGWALGGGFELALAADIRVAGRSLRAGFPEVTRGWVGGGGASQMLPRLVGYGQAMRLLLTGETVDAEEARALGMVEVVAEDADHEQAARAIARRIAGFSPVATQSVKASVRMAMQAPLPAGLAYENEMNVLCFAAGDHMEGIRAFAEKREAAFKR</sequence>
<protein>
    <submittedName>
        <fullName evidence="3">Enoyl-CoA hydratase/carnithine racemase</fullName>
    </submittedName>
</protein>
<evidence type="ECO:0000313" key="3">
    <source>
        <dbReference type="EMBL" id="MBB5690179.1"/>
    </source>
</evidence>
<gene>
    <name evidence="3" type="ORF">FHS88_002312</name>
</gene>
<dbReference type="InterPro" id="IPR014748">
    <property type="entry name" value="Enoyl-CoA_hydra_C"/>
</dbReference>
<dbReference type="GO" id="GO:0006635">
    <property type="term" value="P:fatty acid beta-oxidation"/>
    <property type="evidence" value="ECO:0007669"/>
    <property type="project" value="TreeGrafter"/>
</dbReference>
<accession>A0A840XU53</accession>
<comment type="caution">
    <text evidence="3">The sequence shown here is derived from an EMBL/GenBank/DDBJ whole genome shotgun (WGS) entry which is preliminary data.</text>
</comment>
<dbReference type="PANTHER" id="PTHR11941">
    <property type="entry name" value="ENOYL-COA HYDRATASE-RELATED"/>
    <property type="match status" value="1"/>
</dbReference>
<dbReference type="Gene3D" id="1.10.12.10">
    <property type="entry name" value="Lyase 2-enoyl-coa Hydratase, Chain A, domain 2"/>
    <property type="match status" value="1"/>
</dbReference>
<dbReference type="PANTHER" id="PTHR11941:SF54">
    <property type="entry name" value="ENOYL-COA HYDRATASE, MITOCHONDRIAL"/>
    <property type="match status" value="1"/>
</dbReference>
<evidence type="ECO:0000256" key="2">
    <source>
        <dbReference type="ARBA" id="ARBA00023239"/>
    </source>
</evidence>
<dbReference type="EMBL" id="JACIJE010000006">
    <property type="protein sequence ID" value="MBB5690179.1"/>
    <property type="molecule type" value="Genomic_DNA"/>
</dbReference>
<dbReference type="InterPro" id="IPR029045">
    <property type="entry name" value="ClpP/crotonase-like_dom_sf"/>
</dbReference>
<dbReference type="Gene3D" id="3.90.226.10">
    <property type="entry name" value="2-enoyl-CoA Hydratase, Chain A, domain 1"/>
    <property type="match status" value="1"/>
</dbReference>
<dbReference type="FunFam" id="1.10.12.10:FF:000001">
    <property type="entry name" value="Probable enoyl-CoA hydratase, mitochondrial"/>
    <property type="match status" value="1"/>
</dbReference>
<dbReference type="SUPFAM" id="SSF52096">
    <property type="entry name" value="ClpP/crotonase"/>
    <property type="match status" value="1"/>
</dbReference>
<dbReference type="GO" id="GO:0016836">
    <property type="term" value="F:hydro-lyase activity"/>
    <property type="evidence" value="ECO:0007669"/>
    <property type="project" value="UniProtKB-ARBA"/>
</dbReference>
<dbReference type="RefSeq" id="WP_184484715.1">
    <property type="nucleotide sequence ID" value="NZ_JAAEDJ010000004.1"/>
</dbReference>
<reference evidence="3 4" key="1">
    <citation type="submission" date="2020-08" db="EMBL/GenBank/DDBJ databases">
        <title>Genomic Encyclopedia of Type Strains, Phase IV (KMG-IV): sequencing the most valuable type-strain genomes for metagenomic binning, comparative biology and taxonomic classification.</title>
        <authorList>
            <person name="Goeker M."/>
        </authorList>
    </citation>
    <scope>NUCLEOTIDE SEQUENCE [LARGE SCALE GENOMIC DNA]</scope>
    <source>
        <strain evidence="3 4">DSM 25895</strain>
    </source>
</reference>
<proteinExistence type="inferred from homology"/>
<dbReference type="Pfam" id="PF00378">
    <property type="entry name" value="ECH_1"/>
    <property type="match status" value="1"/>
</dbReference>
<dbReference type="InterPro" id="IPR001753">
    <property type="entry name" value="Enoyl-CoA_hydra/iso"/>
</dbReference>
<comment type="similarity">
    <text evidence="1">Belongs to the enoyl-CoA hydratase/isomerase family.</text>
</comment>
<evidence type="ECO:0000256" key="1">
    <source>
        <dbReference type="ARBA" id="ARBA00005254"/>
    </source>
</evidence>
<organism evidence="3 4">
    <name type="scientific">Neoroseomonas alkaliterrae</name>
    <dbReference type="NCBI Taxonomy" id="1452450"/>
    <lineage>
        <taxon>Bacteria</taxon>
        <taxon>Pseudomonadati</taxon>
        <taxon>Pseudomonadota</taxon>
        <taxon>Alphaproteobacteria</taxon>
        <taxon>Acetobacterales</taxon>
        <taxon>Acetobacteraceae</taxon>
        <taxon>Neoroseomonas</taxon>
    </lineage>
</organism>
<keyword evidence="4" id="KW-1185">Reference proteome</keyword>
<evidence type="ECO:0000313" key="4">
    <source>
        <dbReference type="Proteomes" id="UP000562254"/>
    </source>
</evidence>
<dbReference type="CDD" id="cd06558">
    <property type="entry name" value="crotonase-like"/>
    <property type="match status" value="1"/>
</dbReference>
<dbReference type="Proteomes" id="UP000562254">
    <property type="component" value="Unassembled WGS sequence"/>
</dbReference>